<proteinExistence type="predicted"/>
<evidence type="ECO:0000313" key="2">
    <source>
        <dbReference type="EMBL" id="MBM6856560.1"/>
    </source>
</evidence>
<name>A0AA41DA55_9BACT</name>
<comment type="caution">
    <text evidence="2">The sequence shown here is derived from an EMBL/GenBank/DDBJ whole genome shotgun (WGS) entry which is preliminary data.</text>
</comment>
<sequence>MNKELEELYAELEKVKSSNDEYLPEYGYSTKDEIVQLIEEDIKDLEEEMNNSECFCSDDEIEMERTSLCMSLGISRYC</sequence>
<reference evidence="2 3" key="1">
    <citation type="journal article" date="2021" name="Sci. Rep.">
        <title>The distribution of antibiotic resistance genes in chicken gut microbiota commensals.</title>
        <authorList>
            <person name="Juricova H."/>
            <person name="Matiasovicova J."/>
            <person name="Kubasova T."/>
            <person name="Cejkova D."/>
            <person name="Rychlik I."/>
        </authorList>
    </citation>
    <scope>NUCLEOTIDE SEQUENCE [LARGE SCALE GENOMIC DNA]</scope>
    <source>
        <strain evidence="2 3">An421</strain>
    </source>
</reference>
<dbReference type="Proteomes" id="UP000698924">
    <property type="component" value="Unassembled WGS sequence"/>
</dbReference>
<evidence type="ECO:0000256" key="1">
    <source>
        <dbReference type="SAM" id="Coils"/>
    </source>
</evidence>
<keyword evidence="3" id="KW-1185">Reference proteome</keyword>
<feature type="coiled-coil region" evidence="1">
    <location>
        <begin position="28"/>
        <end position="55"/>
    </location>
</feature>
<evidence type="ECO:0000313" key="3">
    <source>
        <dbReference type="Proteomes" id="UP000698924"/>
    </source>
</evidence>
<accession>A0AA41DA55</accession>
<dbReference type="AlphaFoldDB" id="A0AA41DA55"/>
<dbReference type="EMBL" id="JACJMO010000002">
    <property type="protein sequence ID" value="MBM6856560.1"/>
    <property type="molecule type" value="Genomic_DNA"/>
</dbReference>
<gene>
    <name evidence="2" type="ORF">H6D15_02895</name>
</gene>
<keyword evidence="1" id="KW-0175">Coiled coil</keyword>
<organism evidence="2 3">
    <name type="scientific">Caecibacteroides pullorum</name>
    <dbReference type="NCBI Taxonomy" id="2725562"/>
    <lineage>
        <taxon>Bacteria</taxon>
        <taxon>Pseudomonadati</taxon>
        <taxon>Bacteroidota</taxon>
        <taxon>Bacteroidia</taxon>
        <taxon>Bacteroidales</taxon>
        <taxon>Bacteroidaceae</taxon>
        <taxon>Caecibacteroides</taxon>
    </lineage>
</organism>
<protein>
    <submittedName>
        <fullName evidence="2">Uncharacterized protein</fullName>
    </submittedName>
</protein>